<dbReference type="InterPro" id="IPR052570">
    <property type="entry name" value="FliJ"/>
</dbReference>
<dbReference type="PANTHER" id="PTHR38786:SF1">
    <property type="entry name" value="FLAGELLAR FLIJ PROTEIN"/>
    <property type="match status" value="1"/>
</dbReference>
<keyword evidence="8 11" id="KW-0653">Protein transport</keyword>
<comment type="subcellular location">
    <subcellularLocation>
        <location evidence="1">Cell membrane</location>
        <topology evidence="1">Peripheral membrane protein</topology>
        <orientation evidence="1">Cytoplasmic side</orientation>
    </subcellularLocation>
</comment>
<dbReference type="PIRSF" id="PIRSF019404">
    <property type="entry name" value="FliJ"/>
    <property type="match status" value="1"/>
</dbReference>
<evidence type="ECO:0000256" key="2">
    <source>
        <dbReference type="ARBA" id="ARBA00010004"/>
    </source>
</evidence>
<keyword evidence="12" id="KW-0175">Coiled coil</keyword>
<evidence type="ECO:0000256" key="7">
    <source>
        <dbReference type="ARBA" id="ARBA00022795"/>
    </source>
</evidence>
<dbReference type="InterPro" id="IPR012823">
    <property type="entry name" value="Flagell_FliJ"/>
</dbReference>
<evidence type="ECO:0000256" key="4">
    <source>
        <dbReference type="ARBA" id="ARBA00022448"/>
    </source>
</evidence>
<evidence type="ECO:0000256" key="12">
    <source>
        <dbReference type="SAM" id="Coils"/>
    </source>
</evidence>
<dbReference type="Gene3D" id="1.10.287.1700">
    <property type="match status" value="1"/>
</dbReference>
<dbReference type="STRING" id="71657.SAMN02982996_00016"/>
<dbReference type="GO" id="GO:0015031">
    <property type="term" value="P:protein transport"/>
    <property type="evidence" value="ECO:0007669"/>
    <property type="project" value="UniProtKB-UniRule"/>
</dbReference>
<feature type="coiled-coil region" evidence="12">
    <location>
        <begin position="73"/>
        <end position="111"/>
    </location>
</feature>
<dbReference type="RefSeq" id="WP_026743002.1">
    <property type="nucleotide sequence ID" value="NZ_FNQS01000001.1"/>
</dbReference>
<dbReference type="GO" id="GO:0071973">
    <property type="term" value="P:bacterial-type flagellum-dependent cell motility"/>
    <property type="evidence" value="ECO:0007669"/>
    <property type="project" value="InterPro"/>
</dbReference>
<keyword evidence="6 11" id="KW-0145">Chemotaxis</keyword>
<protein>
    <recommendedName>
        <fullName evidence="3 11">Flagellar FliJ protein</fullName>
    </recommendedName>
</protein>
<gene>
    <name evidence="13" type="ORF">SAMN02982996_00016</name>
</gene>
<keyword evidence="4 11" id="KW-0813">Transport</keyword>
<evidence type="ECO:0000256" key="3">
    <source>
        <dbReference type="ARBA" id="ARBA00020392"/>
    </source>
</evidence>
<evidence type="ECO:0000256" key="9">
    <source>
        <dbReference type="ARBA" id="ARBA00023136"/>
    </source>
</evidence>
<keyword evidence="14" id="KW-1185">Reference proteome</keyword>
<evidence type="ECO:0000256" key="5">
    <source>
        <dbReference type="ARBA" id="ARBA00022475"/>
    </source>
</evidence>
<dbReference type="AlphaFoldDB" id="A0A1H3VHM3"/>
<evidence type="ECO:0000256" key="10">
    <source>
        <dbReference type="ARBA" id="ARBA00023225"/>
    </source>
</evidence>
<reference evidence="13 14" key="1">
    <citation type="submission" date="2016-10" db="EMBL/GenBank/DDBJ databases">
        <authorList>
            <person name="de Groot N.N."/>
        </authorList>
    </citation>
    <scope>NUCLEOTIDE SEQUENCE [LARGE SCALE GENOMIC DNA]</scope>
    <source>
        <strain evidence="13 14">ATCC 29281</strain>
    </source>
</reference>
<dbReference type="GO" id="GO:0009288">
    <property type="term" value="C:bacterial-type flagellum"/>
    <property type="evidence" value="ECO:0007669"/>
    <property type="project" value="UniProtKB-UniRule"/>
</dbReference>
<evidence type="ECO:0000256" key="1">
    <source>
        <dbReference type="ARBA" id="ARBA00004413"/>
    </source>
</evidence>
<dbReference type="InterPro" id="IPR018006">
    <property type="entry name" value="Flag_FliJ_proteobac"/>
</dbReference>
<keyword evidence="7 11" id="KW-1005">Bacterial flagellum biogenesis</keyword>
<dbReference type="GeneID" id="97762967"/>
<keyword evidence="5 11" id="KW-1003">Cell membrane</keyword>
<sequence>MKTETPLDKLRELAQQEADDAATLLGQIRQSHVQAQQQLDMLLGYEDDYRVQLQQSMGSGINAANWYNYQQFIKTLELAIEQHRKQLAVWAQRLEQAMKTWQAKRQRLNAFETLKERAAQELLVRENRRDQKLMDEFAQRSSLRKLNP</sequence>
<keyword evidence="13" id="KW-0969">Cilium</keyword>
<evidence type="ECO:0000256" key="6">
    <source>
        <dbReference type="ARBA" id="ARBA00022500"/>
    </source>
</evidence>
<keyword evidence="13" id="KW-0966">Cell projection</keyword>
<comment type="similarity">
    <text evidence="2 11">Belongs to the FliJ family.</text>
</comment>
<dbReference type="GO" id="GO:0044781">
    <property type="term" value="P:bacterial-type flagellum organization"/>
    <property type="evidence" value="ECO:0007669"/>
    <property type="project" value="UniProtKB-KW"/>
</dbReference>
<dbReference type="Pfam" id="PF02050">
    <property type="entry name" value="FliJ"/>
    <property type="match status" value="1"/>
</dbReference>
<comment type="function">
    <text evidence="11">Flagellar protein that affects chemotactic events.</text>
</comment>
<keyword evidence="10 11" id="KW-1006">Bacterial flagellum protein export</keyword>
<dbReference type="GO" id="GO:0005886">
    <property type="term" value="C:plasma membrane"/>
    <property type="evidence" value="ECO:0007669"/>
    <property type="project" value="UniProtKB-SubCell"/>
</dbReference>
<dbReference type="NCBIfam" id="TIGR02473">
    <property type="entry name" value="flagell_FliJ"/>
    <property type="match status" value="1"/>
</dbReference>
<keyword evidence="9 11" id="KW-0472">Membrane</keyword>
<dbReference type="PRINTS" id="PR01004">
    <property type="entry name" value="FLGFLIJ"/>
</dbReference>
<dbReference type="Proteomes" id="UP000187280">
    <property type="component" value="Unassembled WGS sequence"/>
</dbReference>
<proteinExistence type="inferred from homology"/>
<dbReference type="GO" id="GO:0003774">
    <property type="term" value="F:cytoskeletal motor activity"/>
    <property type="evidence" value="ECO:0007669"/>
    <property type="project" value="UniProtKB-UniRule"/>
</dbReference>
<dbReference type="EMBL" id="FNQS01000001">
    <property type="protein sequence ID" value="SDZ74266.1"/>
    <property type="molecule type" value="Genomic_DNA"/>
</dbReference>
<dbReference type="eggNOG" id="COG2882">
    <property type="taxonomic scope" value="Bacteria"/>
</dbReference>
<name>A0A1H3VHM3_9GAMM</name>
<dbReference type="InterPro" id="IPR053716">
    <property type="entry name" value="Flag_assembly_chemotaxis_eff"/>
</dbReference>
<evidence type="ECO:0000256" key="8">
    <source>
        <dbReference type="ARBA" id="ARBA00022927"/>
    </source>
</evidence>
<keyword evidence="13" id="KW-0282">Flagellum</keyword>
<accession>A0A1H3VHM3</accession>
<dbReference type="GO" id="GO:0006935">
    <property type="term" value="P:chemotaxis"/>
    <property type="evidence" value="ECO:0007669"/>
    <property type="project" value="UniProtKB-UniRule"/>
</dbReference>
<evidence type="ECO:0000313" key="13">
    <source>
        <dbReference type="EMBL" id="SDZ74266.1"/>
    </source>
</evidence>
<dbReference type="PANTHER" id="PTHR38786">
    <property type="entry name" value="FLAGELLAR FLIJ PROTEIN"/>
    <property type="match status" value="1"/>
</dbReference>
<organism evidence="13 14">
    <name type="scientific">Lonsdalea quercina</name>
    <dbReference type="NCBI Taxonomy" id="71657"/>
    <lineage>
        <taxon>Bacteria</taxon>
        <taxon>Pseudomonadati</taxon>
        <taxon>Pseudomonadota</taxon>
        <taxon>Gammaproteobacteria</taxon>
        <taxon>Enterobacterales</taxon>
        <taxon>Pectobacteriaceae</taxon>
        <taxon>Lonsdalea</taxon>
    </lineage>
</organism>
<evidence type="ECO:0000313" key="14">
    <source>
        <dbReference type="Proteomes" id="UP000187280"/>
    </source>
</evidence>
<evidence type="ECO:0000256" key="11">
    <source>
        <dbReference type="PIRNR" id="PIRNR019404"/>
    </source>
</evidence>